<name>A0A7S9DWW3_9ALTE</name>
<keyword evidence="3" id="KW-1185">Reference proteome</keyword>
<reference evidence="2 3" key="1">
    <citation type="submission" date="2020-11" db="EMBL/GenBank/DDBJ databases">
        <title>Complete genome sequence for Salinimonas sp. strain G2-b.</title>
        <authorList>
            <person name="Park S.-J."/>
        </authorList>
    </citation>
    <scope>NUCLEOTIDE SEQUENCE [LARGE SCALE GENOMIC DNA]</scope>
    <source>
        <strain evidence="2 3">G2-b</strain>
    </source>
</reference>
<accession>A0A7S9DWW3</accession>
<dbReference type="InterPro" id="IPR021344">
    <property type="entry name" value="DUF2970"/>
</dbReference>
<keyword evidence="1" id="KW-0472">Membrane</keyword>
<organism evidence="2 3">
    <name type="scientific">Salinimonas marina</name>
    <dbReference type="NCBI Taxonomy" id="2785918"/>
    <lineage>
        <taxon>Bacteria</taxon>
        <taxon>Pseudomonadati</taxon>
        <taxon>Pseudomonadota</taxon>
        <taxon>Gammaproteobacteria</taxon>
        <taxon>Alteromonadales</taxon>
        <taxon>Alteromonadaceae</taxon>
        <taxon>Alteromonas/Salinimonas group</taxon>
        <taxon>Salinimonas</taxon>
    </lineage>
</organism>
<feature type="transmembrane region" description="Helical" evidence="1">
    <location>
        <begin position="38"/>
        <end position="63"/>
    </location>
</feature>
<dbReference type="EMBL" id="CP064795">
    <property type="protein sequence ID" value="QPG05429.1"/>
    <property type="molecule type" value="Genomic_DNA"/>
</dbReference>
<keyword evidence="1" id="KW-0812">Transmembrane</keyword>
<proteinExistence type="predicted"/>
<evidence type="ECO:0000313" key="2">
    <source>
        <dbReference type="EMBL" id="QPG05429.1"/>
    </source>
</evidence>
<dbReference type="KEGG" id="smaa:IT774_15225"/>
<protein>
    <submittedName>
        <fullName evidence="2">DUF2970 domain-containing protein</fullName>
    </submittedName>
</protein>
<gene>
    <name evidence="2" type="ORF">IT774_15225</name>
</gene>
<sequence>MHLRSATSWWSVIMSVLASAFGVQSQQNYQRDFGQTSILPYVVVGVVFVVVFVIALMLLVTYITR</sequence>
<evidence type="ECO:0000256" key="1">
    <source>
        <dbReference type="SAM" id="Phobius"/>
    </source>
</evidence>
<evidence type="ECO:0000313" key="3">
    <source>
        <dbReference type="Proteomes" id="UP000595095"/>
    </source>
</evidence>
<dbReference type="AlphaFoldDB" id="A0A7S9DWW3"/>
<keyword evidence="1" id="KW-1133">Transmembrane helix</keyword>
<dbReference type="RefSeq" id="WP_195810519.1">
    <property type="nucleotide sequence ID" value="NZ_CP064795.1"/>
</dbReference>
<dbReference type="Pfam" id="PF11174">
    <property type="entry name" value="DUF2970"/>
    <property type="match status" value="1"/>
</dbReference>
<dbReference type="Proteomes" id="UP000595095">
    <property type="component" value="Chromosome"/>
</dbReference>